<evidence type="ECO:0000313" key="1">
    <source>
        <dbReference type="EMBL" id="MCI09809.1"/>
    </source>
</evidence>
<dbReference type="AlphaFoldDB" id="A0A392PEA7"/>
<proteinExistence type="predicted"/>
<sequence length="97" mass="11299">IAFASDEGRRLSPIHRYFPRGLRAFSCLTFRKDLNALAVFVVGEREVSRPSLGSPMFVPGRSAPEKERCHTHEEEKVEQCHDRRHRGCVMHWPWIKV</sequence>
<reference evidence="1 2" key="1">
    <citation type="journal article" date="2018" name="Front. Plant Sci.">
        <title>Red Clover (Trifolium pratense) and Zigzag Clover (T. medium) - A Picture of Genomic Similarities and Differences.</title>
        <authorList>
            <person name="Dluhosova J."/>
            <person name="Istvanek J."/>
            <person name="Nedelnik J."/>
            <person name="Repkova J."/>
        </authorList>
    </citation>
    <scope>NUCLEOTIDE SEQUENCE [LARGE SCALE GENOMIC DNA]</scope>
    <source>
        <strain evidence="2">cv. 10/8</strain>
        <tissue evidence="1">Leaf</tissue>
    </source>
</reference>
<evidence type="ECO:0000313" key="2">
    <source>
        <dbReference type="Proteomes" id="UP000265520"/>
    </source>
</evidence>
<feature type="non-terminal residue" evidence="1">
    <location>
        <position position="1"/>
    </location>
</feature>
<organism evidence="1 2">
    <name type="scientific">Trifolium medium</name>
    <dbReference type="NCBI Taxonomy" id="97028"/>
    <lineage>
        <taxon>Eukaryota</taxon>
        <taxon>Viridiplantae</taxon>
        <taxon>Streptophyta</taxon>
        <taxon>Embryophyta</taxon>
        <taxon>Tracheophyta</taxon>
        <taxon>Spermatophyta</taxon>
        <taxon>Magnoliopsida</taxon>
        <taxon>eudicotyledons</taxon>
        <taxon>Gunneridae</taxon>
        <taxon>Pentapetalae</taxon>
        <taxon>rosids</taxon>
        <taxon>fabids</taxon>
        <taxon>Fabales</taxon>
        <taxon>Fabaceae</taxon>
        <taxon>Papilionoideae</taxon>
        <taxon>50 kb inversion clade</taxon>
        <taxon>NPAAA clade</taxon>
        <taxon>Hologalegina</taxon>
        <taxon>IRL clade</taxon>
        <taxon>Trifolieae</taxon>
        <taxon>Trifolium</taxon>
    </lineage>
</organism>
<protein>
    <submittedName>
        <fullName evidence="1">Uncharacterized protein</fullName>
    </submittedName>
</protein>
<name>A0A392PEA7_9FABA</name>
<accession>A0A392PEA7</accession>
<dbReference type="EMBL" id="LXQA010073965">
    <property type="protein sequence ID" value="MCI09809.1"/>
    <property type="molecule type" value="Genomic_DNA"/>
</dbReference>
<dbReference type="Proteomes" id="UP000265520">
    <property type="component" value="Unassembled WGS sequence"/>
</dbReference>
<comment type="caution">
    <text evidence="1">The sequence shown here is derived from an EMBL/GenBank/DDBJ whole genome shotgun (WGS) entry which is preliminary data.</text>
</comment>
<keyword evidence="2" id="KW-1185">Reference proteome</keyword>